<comment type="caution">
    <text evidence="1">The sequence shown here is derived from an EMBL/GenBank/DDBJ whole genome shotgun (WGS) entry which is preliminary data.</text>
</comment>
<reference evidence="1 2" key="1">
    <citation type="submission" date="2022-10" db="EMBL/GenBank/DDBJ databases">
        <title>Sphingomonas sp.</title>
        <authorList>
            <person name="Jin C."/>
        </authorList>
    </citation>
    <scope>NUCLEOTIDE SEQUENCE [LARGE SCALE GENOMIC DNA]</scope>
    <source>
        <strain evidence="1 2">BN140010</strain>
    </source>
</reference>
<name>A0ABT3JFW5_9SPHN</name>
<proteinExistence type="predicted"/>
<organism evidence="1 2">
    <name type="scientific">Sphingomonas arvum</name>
    <dbReference type="NCBI Taxonomy" id="2992113"/>
    <lineage>
        <taxon>Bacteria</taxon>
        <taxon>Pseudomonadati</taxon>
        <taxon>Pseudomonadota</taxon>
        <taxon>Alphaproteobacteria</taxon>
        <taxon>Sphingomonadales</taxon>
        <taxon>Sphingomonadaceae</taxon>
        <taxon>Sphingomonas</taxon>
    </lineage>
</organism>
<protein>
    <submittedName>
        <fullName evidence="1">Uncharacterized protein</fullName>
    </submittedName>
</protein>
<sequence>MSGALPDLGPEWLAHRYAPSTDAVHWRLVTREERRKAAFLTDEVLGPGDERPVPRAAARGLATGGTRANFIFHSAYCCSTLLANACDRPGQSFSLKEPVILNDLTGWRLQGAPPARIGEVMNDALAMLARPFATGEACVIKPSNVANGLAPAMIAARPEGAALLLYAPLRVYLGSIASKGLWGRLWVRDLAAKQLKEGLAVPGIAAGDYFLQSDLQVAALGWLAQHALFARIAASRPSRVRTLDSELLLAEPDAALERLDALFGVADDETGRAAVIADVFSRNAKSGEAFSAGDRAAGQRSAEQLHGDEIDKVHAWALAVAQGAGIAMSLPQPLLG</sequence>
<keyword evidence="2" id="KW-1185">Reference proteome</keyword>
<dbReference type="Proteomes" id="UP001526246">
    <property type="component" value="Unassembled WGS sequence"/>
</dbReference>
<gene>
    <name evidence="1" type="ORF">OMW55_09105</name>
</gene>
<accession>A0ABT3JFW5</accession>
<dbReference type="RefSeq" id="WP_264882563.1">
    <property type="nucleotide sequence ID" value="NZ_JAPDOB010000002.1"/>
</dbReference>
<dbReference type="EMBL" id="JAPDOB010000002">
    <property type="protein sequence ID" value="MCW3797960.1"/>
    <property type="molecule type" value="Genomic_DNA"/>
</dbReference>
<evidence type="ECO:0000313" key="1">
    <source>
        <dbReference type="EMBL" id="MCW3797960.1"/>
    </source>
</evidence>
<evidence type="ECO:0000313" key="2">
    <source>
        <dbReference type="Proteomes" id="UP001526246"/>
    </source>
</evidence>